<reference evidence="18 20" key="1">
    <citation type="submission" date="2018-11" db="EMBL/GenBank/DDBJ databases">
        <title>Shewanella sp. M2.</title>
        <authorList>
            <person name="Hwang Y.J."/>
            <person name="Hwang C.Y."/>
        </authorList>
    </citation>
    <scope>NUCLEOTIDE SEQUENCE [LARGE SCALE GENOMIC DNA]</scope>
    <source>
        <strain evidence="18 20">M2</strain>
    </source>
</reference>
<evidence type="ECO:0000256" key="15">
    <source>
        <dbReference type="SAM" id="Phobius"/>
    </source>
</evidence>
<dbReference type="InterPro" id="IPR036097">
    <property type="entry name" value="HisK_dim/P_sf"/>
</dbReference>
<dbReference type="InterPro" id="IPR003660">
    <property type="entry name" value="HAMP_dom"/>
</dbReference>
<dbReference type="InterPro" id="IPR005467">
    <property type="entry name" value="His_kinase_dom"/>
</dbReference>
<dbReference type="InterPro" id="IPR036890">
    <property type="entry name" value="HATPase_C_sf"/>
</dbReference>
<dbReference type="SUPFAM" id="SSF47384">
    <property type="entry name" value="Homodimeric domain of signal transducing histidine kinase"/>
    <property type="match status" value="1"/>
</dbReference>
<keyword evidence="20" id="KW-1185">Reference proteome</keyword>
<gene>
    <name evidence="19" type="ORF">EGC77_02390</name>
    <name evidence="18" type="ORF">EGC80_18735</name>
</gene>
<dbReference type="CDD" id="cd00082">
    <property type="entry name" value="HisKA"/>
    <property type="match status" value="1"/>
</dbReference>
<dbReference type="GO" id="GO:0005524">
    <property type="term" value="F:ATP binding"/>
    <property type="evidence" value="ECO:0007669"/>
    <property type="project" value="UniProtKB-KW"/>
</dbReference>
<dbReference type="AlphaFoldDB" id="A0A3N4ECB6"/>
<evidence type="ECO:0000256" key="12">
    <source>
        <dbReference type="ARBA" id="ARBA00023012"/>
    </source>
</evidence>
<evidence type="ECO:0000256" key="8">
    <source>
        <dbReference type="ARBA" id="ARBA00022741"/>
    </source>
</evidence>
<dbReference type="InterPro" id="IPR004358">
    <property type="entry name" value="Sig_transdc_His_kin-like_C"/>
</dbReference>
<keyword evidence="13 15" id="KW-0472">Membrane</keyword>
<dbReference type="Gene3D" id="6.10.340.10">
    <property type="match status" value="1"/>
</dbReference>
<dbReference type="KEGG" id="spsr:EGC80_18735"/>
<evidence type="ECO:0000259" key="16">
    <source>
        <dbReference type="PROSITE" id="PS50109"/>
    </source>
</evidence>
<dbReference type="SMART" id="SM00388">
    <property type="entry name" value="HisKA"/>
    <property type="match status" value="1"/>
</dbReference>
<keyword evidence="10" id="KW-0067">ATP-binding</keyword>
<evidence type="ECO:0000256" key="3">
    <source>
        <dbReference type="ARBA" id="ARBA00012438"/>
    </source>
</evidence>
<evidence type="ECO:0000256" key="9">
    <source>
        <dbReference type="ARBA" id="ARBA00022777"/>
    </source>
</evidence>
<evidence type="ECO:0000256" key="6">
    <source>
        <dbReference type="ARBA" id="ARBA00022679"/>
    </source>
</evidence>
<evidence type="ECO:0000313" key="18">
    <source>
        <dbReference type="EMBL" id="AZG36698.1"/>
    </source>
</evidence>
<keyword evidence="6" id="KW-0808">Transferase</keyword>
<dbReference type="PRINTS" id="PR00344">
    <property type="entry name" value="BCTRLSENSOR"/>
</dbReference>
<evidence type="ECO:0000256" key="5">
    <source>
        <dbReference type="ARBA" id="ARBA00022553"/>
    </source>
</evidence>
<feature type="domain" description="Histidine kinase" evidence="16">
    <location>
        <begin position="287"/>
        <end position="501"/>
    </location>
</feature>
<dbReference type="InterPro" id="IPR003594">
    <property type="entry name" value="HATPase_dom"/>
</dbReference>
<dbReference type="InterPro" id="IPR050398">
    <property type="entry name" value="HssS/ArlS-like"/>
</dbReference>
<dbReference type="Gene3D" id="1.10.287.130">
    <property type="match status" value="1"/>
</dbReference>
<dbReference type="PANTHER" id="PTHR45528">
    <property type="entry name" value="SENSOR HISTIDINE KINASE CPXA"/>
    <property type="match status" value="1"/>
</dbReference>
<evidence type="ECO:0000256" key="2">
    <source>
        <dbReference type="ARBA" id="ARBA00004651"/>
    </source>
</evidence>
<dbReference type="PROSITE" id="PS50109">
    <property type="entry name" value="HIS_KIN"/>
    <property type="match status" value="1"/>
</dbReference>
<dbReference type="EMBL" id="CP034073">
    <property type="protein sequence ID" value="AZG36698.1"/>
    <property type="molecule type" value="Genomic_DNA"/>
</dbReference>
<comment type="catalytic activity">
    <reaction evidence="1">
        <text>ATP + protein L-histidine = ADP + protein N-phospho-L-histidine.</text>
        <dbReference type="EC" id="2.7.13.3"/>
    </reaction>
</comment>
<keyword evidence="8" id="KW-0547">Nucleotide-binding</keyword>
<evidence type="ECO:0000256" key="10">
    <source>
        <dbReference type="ARBA" id="ARBA00022840"/>
    </source>
</evidence>
<dbReference type="EMBL" id="RKKB01000001">
    <property type="protein sequence ID" value="RPA34552.1"/>
    <property type="molecule type" value="Genomic_DNA"/>
</dbReference>
<evidence type="ECO:0000259" key="17">
    <source>
        <dbReference type="PROSITE" id="PS50885"/>
    </source>
</evidence>
<accession>A0A3N4ECB6</accession>
<dbReference type="SUPFAM" id="SSF158472">
    <property type="entry name" value="HAMP domain-like"/>
    <property type="match status" value="1"/>
</dbReference>
<feature type="transmembrane region" description="Helical" evidence="15">
    <location>
        <begin position="205"/>
        <end position="225"/>
    </location>
</feature>
<dbReference type="InterPro" id="IPR003661">
    <property type="entry name" value="HisK_dim/P_dom"/>
</dbReference>
<dbReference type="SUPFAM" id="SSF55874">
    <property type="entry name" value="ATPase domain of HSP90 chaperone/DNA topoisomerase II/histidine kinase"/>
    <property type="match status" value="1"/>
</dbReference>
<dbReference type="Proteomes" id="UP000278855">
    <property type="component" value="Unassembled WGS sequence"/>
</dbReference>
<keyword evidence="11 15" id="KW-1133">Transmembrane helix</keyword>
<dbReference type="CDD" id="cd06225">
    <property type="entry name" value="HAMP"/>
    <property type="match status" value="1"/>
</dbReference>
<comment type="subcellular location">
    <subcellularLocation>
        <location evidence="2">Cell membrane</location>
        <topology evidence="2">Multi-pass membrane protein</topology>
    </subcellularLocation>
</comment>
<dbReference type="OrthoDB" id="9804645at2"/>
<dbReference type="Gene3D" id="3.30.565.10">
    <property type="entry name" value="Histidine kinase-like ATPase, C-terminal domain"/>
    <property type="match status" value="1"/>
</dbReference>
<proteinExistence type="predicted"/>
<dbReference type="GO" id="GO:0005886">
    <property type="term" value="C:plasma membrane"/>
    <property type="evidence" value="ECO:0007669"/>
    <property type="project" value="UniProtKB-SubCell"/>
</dbReference>
<sequence>MSFMKISQKLFLAFVGLTSIVLIATLSLARWSFDQGFLDYINGLEQERLQYLSNELLALYAANPVSQTDPSVMTEQQSTRVWKSINQKALTQAIALHAPRPQKYRPDGSAMPPPKPIGDNPPLGPGSQLGPPRRRPPFASPPSGPPTGLYSAAQQFIVGADIDHADVLISLPLIFDDQVVGYLYSSPIRDIESSSATAFSQQQRWTSMGIGLLCLLLASAIAWWLSRFLLIPVKQVMLGVSYLSQGNYDQRLSPQRTDELGQLMANIDHLALTLSKNRSAKNRWLADISHELRTPLSILCGEIDAIKAGIRTFNHIQLISLEQEVLRMKHLVDDLYELSLSDVGGLRYHFQRVNVSESLHSTLNSMATSLQDKGLTLQSKLQPEVYLSADMLRLEQLFINLLMNSMAYTDSPGVIDVRLSQQNKTMRLTINDTKPSASIEECEHLFEPLYRQDSARTRRGSGAGLGLTICKNIVEAHDGTIKAIPSPQGGLCIEVLLPMHRESL</sequence>
<evidence type="ECO:0000313" key="21">
    <source>
        <dbReference type="Proteomes" id="UP000278855"/>
    </source>
</evidence>
<dbReference type="SMART" id="SM00387">
    <property type="entry name" value="HATPase_c"/>
    <property type="match status" value="1"/>
</dbReference>
<name>A0A3N4ECB6_9GAMM</name>
<reference evidence="19" key="3">
    <citation type="submission" date="2018-11" db="EMBL/GenBank/DDBJ databases">
        <authorList>
            <person name="Hwang Y.J."/>
            <person name="Hwang C.Y."/>
        </authorList>
    </citation>
    <scope>NUCLEOTIDE SEQUENCE</scope>
    <source>
        <strain evidence="19">R106</strain>
    </source>
</reference>
<evidence type="ECO:0000256" key="14">
    <source>
        <dbReference type="SAM" id="MobiDB-lite"/>
    </source>
</evidence>
<dbReference type="Proteomes" id="UP000273778">
    <property type="component" value="Chromosome"/>
</dbReference>
<reference evidence="21" key="2">
    <citation type="submission" date="2018-11" db="EMBL/GenBank/DDBJ databases">
        <title>Shewanella sp. R106.</title>
        <authorList>
            <person name="Hwang Y.J."/>
            <person name="Hwang C.Y."/>
        </authorList>
    </citation>
    <scope>NUCLEOTIDE SEQUENCE [LARGE SCALE GENOMIC DNA]</scope>
    <source>
        <strain evidence="21">R106</strain>
    </source>
</reference>
<dbReference type="Pfam" id="PF02518">
    <property type="entry name" value="HATPase_c"/>
    <property type="match status" value="1"/>
</dbReference>
<keyword evidence="7 15" id="KW-0812">Transmembrane</keyword>
<evidence type="ECO:0000313" key="20">
    <source>
        <dbReference type="Proteomes" id="UP000273778"/>
    </source>
</evidence>
<evidence type="ECO:0000256" key="4">
    <source>
        <dbReference type="ARBA" id="ARBA00022475"/>
    </source>
</evidence>
<dbReference type="PANTHER" id="PTHR45528:SF1">
    <property type="entry name" value="SENSOR HISTIDINE KINASE CPXA"/>
    <property type="match status" value="1"/>
</dbReference>
<organism evidence="19 21">
    <name type="scientific">Shewanella psychromarinicola</name>
    <dbReference type="NCBI Taxonomy" id="2487742"/>
    <lineage>
        <taxon>Bacteria</taxon>
        <taxon>Pseudomonadati</taxon>
        <taxon>Pseudomonadota</taxon>
        <taxon>Gammaproteobacteria</taxon>
        <taxon>Alteromonadales</taxon>
        <taxon>Shewanellaceae</taxon>
        <taxon>Shewanella</taxon>
    </lineage>
</organism>
<protein>
    <recommendedName>
        <fullName evidence="3">histidine kinase</fullName>
        <ecNumber evidence="3">2.7.13.3</ecNumber>
    </recommendedName>
</protein>
<keyword evidence="5" id="KW-0597">Phosphoprotein</keyword>
<evidence type="ECO:0000313" key="19">
    <source>
        <dbReference type="EMBL" id="RPA34552.1"/>
    </source>
</evidence>
<feature type="domain" description="HAMP" evidence="17">
    <location>
        <begin position="227"/>
        <end position="279"/>
    </location>
</feature>
<dbReference type="EC" id="2.7.13.3" evidence="3"/>
<dbReference type="GO" id="GO:0000155">
    <property type="term" value="F:phosphorelay sensor kinase activity"/>
    <property type="evidence" value="ECO:0007669"/>
    <property type="project" value="InterPro"/>
</dbReference>
<feature type="region of interest" description="Disordered" evidence="14">
    <location>
        <begin position="101"/>
        <end position="145"/>
    </location>
</feature>
<dbReference type="Pfam" id="PF00512">
    <property type="entry name" value="HisKA"/>
    <property type="match status" value="1"/>
</dbReference>
<dbReference type="FunFam" id="3.30.565.10:FF:000006">
    <property type="entry name" value="Sensor histidine kinase WalK"/>
    <property type="match status" value="1"/>
</dbReference>
<evidence type="ECO:0000256" key="11">
    <source>
        <dbReference type="ARBA" id="ARBA00022989"/>
    </source>
</evidence>
<keyword evidence="9" id="KW-0418">Kinase</keyword>
<evidence type="ECO:0000256" key="7">
    <source>
        <dbReference type="ARBA" id="ARBA00022692"/>
    </source>
</evidence>
<dbReference type="PROSITE" id="PS50885">
    <property type="entry name" value="HAMP"/>
    <property type="match status" value="1"/>
</dbReference>
<keyword evidence="12" id="KW-0902">Two-component regulatory system</keyword>
<dbReference type="Pfam" id="PF00672">
    <property type="entry name" value="HAMP"/>
    <property type="match status" value="1"/>
</dbReference>
<evidence type="ECO:0000256" key="13">
    <source>
        <dbReference type="ARBA" id="ARBA00023136"/>
    </source>
</evidence>
<keyword evidence="4" id="KW-1003">Cell membrane</keyword>
<evidence type="ECO:0000256" key="1">
    <source>
        <dbReference type="ARBA" id="ARBA00000085"/>
    </source>
</evidence>